<protein>
    <submittedName>
        <fullName evidence="6">DRAP deaminase</fullName>
        <ecNumber evidence="6">5.4.99.28</ecNumber>
    </submittedName>
</protein>
<dbReference type="SUPFAM" id="SSF55120">
    <property type="entry name" value="Pseudouridine synthase"/>
    <property type="match status" value="1"/>
</dbReference>
<dbReference type="InterPro" id="IPR050188">
    <property type="entry name" value="RluA_PseudoU_synthase"/>
</dbReference>
<proteinExistence type="inferred from homology"/>
<sequence>MALTTTDLTLHYDPSKDDRPNLPPPPSVAITPCDPWPRPYYLENGLRRVAPYHYTYNTYCKARWRDREILDIFAAEFRDRSREYYKEAILDGRIVLNGKPCLDTTTPVRNGDVISHTLHRHEPPVSAQPIRVINETDSMIVIDKPAGVPVHPAGRYKYNSVVEIMRAERHYAFNPLPCNRLDRLTSGVMFVGKTSREAEDISAKLRGRTVRKEYVARVKGRFPDGEGWEGEEGTGGIVKCEEPILQISPILGLNRARASGKSAKTLFRRVAYYPAKVKAREDGQEKQTDAPLVAAKPLAGTEDEGYSVVHCLPLTGRTHQIRVHLQFLGHPISNDPIYSNRRVFGASLAKGDSTGDHDDEIKERLGKMGKTEVADAYSYNADKPASTTNGTKGTNGTNDTHESNSTNEKDTPSSISQTMQDLGITQTHQTTPTQLELLRAQELHKKYGPTADYKPLHHGTLHAGSLTPPPEPSNSTQSEEKDPAYAEMVKQHDEMVQDYNLRKGEKLTGEICDVCQTPLYSDPGPQELGIYLHALAYADVEGKWRYTSPMPEWTRAPGDTSSDLMDPPSWDYEALGDEAKMDVDAEKEIAERKNQRGLEKNKEIQVGE</sequence>
<reference evidence="6 7" key="1">
    <citation type="submission" date="2022-12" db="EMBL/GenBank/DDBJ databases">
        <title>Genomic features and morphological characterization of a novel Knufia sp. strain isolated from spacecraft assembly facility.</title>
        <authorList>
            <person name="Teixeira M."/>
            <person name="Chander A.M."/>
            <person name="Stajich J.E."/>
            <person name="Venkateswaran K."/>
        </authorList>
    </citation>
    <scope>NUCLEOTIDE SEQUENCE [LARGE SCALE GENOMIC DNA]</scope>
    <source>
        <strain evidence="6 7">FJI-L2-BK-P2</strain>
    </source>
</reference>
<dbReference type="InterPro" id="IPR020103">
    <property type="entry name" value="PsdUridine_synth_cat_dom_sf"/>
</dbReference>
<dbReference type="CDD" id="cd02557">
    <property type="entry name" value="PseudoU_synth_ScRIB2"/>
    <property type="match status" value="1"/>
</dbReference>
<evidence type="ECO:0000256" key="3">
    <source>
        <dbReference type="PROSITE-ProRule" id="PRU00182"/>
    </source>
</evidence>
<dbReference type="PANTHER" id="PTHR21600:SF40">
    <property type="entry name" value="PSEUDOURIDYLATE SYNTHASE RPUSD2"/>
    <property type="match status" value="1"/>
</dbReference>
<dbReference type="EC" id="5.4.99.28" evidence="6"/>
<dbReference type="EMBL" id="JAKLMC020000034">
    <property type="protein sequence ID" value="KAK5949582.1"/>
    <property type="molecule type" value="Genomic_DNA"/>
</dbReference>
<dbReference type="AlphaFoldDB" id="A0AAN8IIY9"/>
<dbReference type="InterPro" id="IPR006145">
    <property type="entry name" value="PsdUridine_synth_RsuA/RluA"/>
</dbReference>
<dbReference type="Gene3D" id="3.30.2350.10">
    <property type="entry name" value="Pseudouridine synthase"/>
    <property type="match status" value="1"/>
</dbReference>
<organism evidence="6 7">
    <name type="scientific">Knufia fluminis</name>
    <dbReference type="NCBI Taxonomy" id="191047"/>
    <lineage>
        <taxon>Eukaryota</taxon>
        <taxon>Fungi</taxon>
        <taxon>Dikarya</taxon>
        <taxon>Ascomycota</taxon>
        <taxon>Pezizomycotina</taxon>
        <taxon>Eurotiomycetes</taxon>
        <taxon>Chaetothyriomycetidae</taxon>
        <taxon>Chaetothyriales</taxon>
        <taxon>Trichomeriaceae</taxon>
        <taxon>Knufia</taxon>
    </lineage>
</organism>
<feature type="compositionally biased region" description="Basic and acidic residues" evidence="4">
    <location>
        <begin position="399"/>
        <end position="411"/>
    </location>
</feature>
<name>A0AAN8IIY9_9EURO</name>
<evidence type="ECO:0000313" key="6">
    <source>
        <dbReference type="EMBL" id="KAK5949582.1"/>
    </source>
</evidence>
<evidence type="ECO:0000259" key="5">
    <source>
        <dbReference type="Pfam" id="PF00849"/>
    </source>
</evidence>
<feature type="region of interest" description="Disordered" evidence="4">
    <location>
        <begin position="449"/>
        <end position="482"/>
    </location>
</feature>
<evidence type="ECO:0000256" key="4">
    <source>
        <dbReference type="SAM" id="MobiDB-lite"/>
    </source>
</evidence>
<keyword evidence="7" id="KW-1185">Reference proteome</keyword>
<feature type="domain" description="Pseudouridine synthase RsuA/RluA-like" evidence="5">
    <location>
        <begin position="139"/>
        <end position="326"/>
    </location>
</feature>
<dbReference type="PROSITE" id="PS50096">
    <property type="entry name" value="IQ"/>
    <property type="match status" value="1"/>
</dbReference>
<dbReference type="PROSITE" id="PS01129">
    <property type="entry name" value="PSI_RLU"/>
    <property type="match status" value="1"/>
</dbReference>
<feature type="compositionally biased region" description="Low complexity" evidence="4">
    <location>
        <begin position="387"/>
        <end position="398"/>
    </location>
</feature>
<dbReference type="PANTHER" id="PTHR21600">
    <property type="entry name" value="MITOCHONDRIAL RNA PSEUDOURIDINE SYNTHASE"/>
    <property type="match status" value="1"/>
</dbReference>
<feature type="region of interest" description="Disordered" evidence="4">
    <location>
        <begin position="1"/>
        <end position="29"/>
    </location>
</feature>
<comment type="similarity">
    <text evidence="1">Belongs to the pseudouridine synthase RluA family.</text>
</comment>
<keyword evidence="2 6" id="KW-0413">Isomerase</keyword>
<dbReference type="PROSITE" id="PS50889">
    <property type="entry name" value="S4"/>
    <property type="match status" value="1"/>
</dbReference>
<dbReference type="GO" id="GO:0003723">
    <property type="term" value="F:RNA binding"/>
    <property type="evidence" value="ECO:0007669"/>
    <property type="project" value="UniProtKB-KW"/>
</dbReference>
<dbReference type="GO" id="GO:0000455">
    <property type="term" value="P:enzyme-directed rRNA pseudouridine synthesis"/>
    <property type="evidence" value="ECO:0007669"/>
    <property type="project" value="TreeGrafter"/>
</dbReference>
<feature type="region of interest" description="Disordered" evidence="4">
    <location>
        <begin position="378"/>
        <end position="416"/>
    </location>
</feature>
<evidence type="ECO:0000256" key="2">
    <source>
        <dbReference type="ARBA" id="ARBA00023235"/>
    </source>
</evidence>
<dbReference type="CDD" id="cd00165">
    <property type="entry name" value="S4"/>
    <property type="match status" value="1"/>
</dbReference>
<comment type="caution">
    <text evidence="6">The sequence shown here is derived from an EMBL/GenBank/DDBJ whole genome shotgun (WGS) entry which is preliminary data.</text>
</comment>
<accession>A0AAN8IIY9</accession>
<dbReference type="InterPro" id="IPR006224">
    <property type="entry name" value="PsdUridine_synth_RluA-like_CS"/>
</dbReference>
<dbReference type="GO" id="GO:0160151">
    <property type="term" value="F:tRNA pseudouridine(32) synthase activity"/>
    <property type="evidence" value="ECO:0007669"/>
    <property type="project" value="UniProtKB-EC"/>
</dbReference>
<dbReference type="Proteomes" id="UP001316803">
    <property type="component" value="Unassembled WGS sequence"/>
</dbReference>
<dbReference type="Pfam" id="PF00849">
    <property type="entry name" value="PseudoU_synth_2"/>
    <property type="match status" value="1"/>
</dbReference>
<evidence type="ECO:0000256" key="1">
    <source>
        <dbReference type="ARBA" id="ARBA00010876"/>
    </source>
</evidence>
<evidence type="ECO:0000313" key="7">
    <source>
        <dbReference type="Proteomes" id="UP001316803"/>
    </source>
</evidence>
<dbReference type="Gene3D" id="3.10.290.10">
    <property type="entry name" value="RNA-binding S4 domain"/>
    <property type="match status" value="1"/>
</dbReference>
<gene>
    <name evidence="6" type="primary">RIB2</name>
    <name evidence="6" type="ORF">OHC33_009389</name>
</gene>
<dbReference type="InterPro" id="IPR036986">
    <property type="entry name" value="S4_RNA-bd_sf"/>
</dbReference>
<keyword evidence="3" id="KW-0694">RNA-binding</keyword>
<dbReference type="SUPFAM" id="SSF55174">
    <property type="entry name" value="Alpha-L RNA-binding motif"/>
    <property type="match status" value="1"/>
</dbReference>